<evidence type="ECO:0000313" key="1">
    <source>
        <dbReference type="EMBL" id="CAH0473493.1"/>
    </source>
</evidence>
<comment type="caution">
    <text evidence="1">The sequence shown here is derived from an EMBL/GenBank/DDBJ whole genome shotgun (WGS) entry which is preliminary data.</text>
</comment>
<name>A0AAU9KKW1_9STRA</name>
<dbReference type="EMBL" id="CAKLCB010000384">
    <property type="protein sequence ID" value="CAH0521793.1"/>
    <property type="molecule type" value="Genomic_DNA"/>
</dbReference>
<organism evidence="1 4">
    <name type="scientific">Peronospora belbahrii</name>
    <dbReference type="NCBI Taxonomy" id="622444"/>
    <lineage>
        <taxon>Eukaryota</taxon>
        <taxon>Sar</taxon>
        <taxon>Stramenopiles</taxon>
        <taxon>Oomycota</taxon>
        <taxon>Peronosporomycetes</taxon>
        <taxon>Peronosporales</taxon>
        <taxon>Peronosporaceae</taxon>
        <taxon>Peronospora</taxon>
    </lineage>
</organism>
<accession>A0AAU9KKW1</accession>
<evidence type="ECO:0000313" key="4">
    <source>
        <dbReference type="Proteomes" id="UP001160483"/>
    </source>
</evidence>
<dbReference type="Proteomes" id="UP001160483">
    <property type="component" value="Unassembled WGS sequence"/>
</dbReference>
<dbReference type="EMBL" id="CAKKTJ010000085">
    <property type="protein sequence ID" value="CAH0473493.1"/>
    <property type="molecule type" value="Genomic_DNA"/>
</dbReference>
<protein>
    <submittedName>
        <fullName evidence="1">Uncharacterized protein</fullName>
    </submittedName>
</protein>
<sequence>MIKDTASMKAEELGLETIERELFHQPQFDNLRSFVVEIYGRNSDMALIKALDETLGYIFVAKQIAAAIIDNPANKLMLEWRRKQFKIWAIAKIIPNDIKVELETQPGDLLLENVWLEYEKFHRDFKVTDPNYSSP</sequence>
<dbReference type="AlphaFoldDB" id="A0AAU9KKW1"/>
<keyword evidence="3" id="KW-1185">Reference proteome</keyword>
<reference evidence="1 3" key="1">
    <citation type="submission" date="2021-11" db="EMBL/GenBank/DDBJ databases">
        <authorList>
            <person name="Islam A."/>
            <person name="Islam S."/>
            <person name="Flora M.S."/>
            <person name="Rahman M."/>
            <person name="Ziaur R.M."/>
            <person name="Epstein J.H."/>
            <person name="Hassan M."/>
            <person name="Klassen M."/>
            <person name="Woodard K."/>
            <person name="Webb A."/>
            <person name="Webby R.J."/>
            <person name="El Zowalaty M.E."/>
        </authorList>
    </citation>
    <scope>NUCLEOTIDE SEQUENCE</scope>
    <source>
        <strain evidence="2">Pbs1</strain>
        <strain evidence="1">Pbs3</strain>
    </source>
</reference>
<evidence type="ECO:0000313" key="3">
    <source>
        <dbReference type="Proteomes" id="UP001158986"/>
    </source>
</evidence>
<evidence type="ECO:0000313" key="2">
    <source>
        <dbReference type="EMBL" id="CAH0521793.1"/>
    </source>
</evidence>
<proteinExistence type="predicted"/>
<dbReference type="Proteomes" id="UP001158986">
    <property type="component" value="Unassembled WGS sequence"/>
</dbReference>
<gene>
    <name evidence="2" type="ORF">PBS001_LOCUS8234</name>
    <name evidence="1" type="ORF">PBS003_LOCUS381</name>
</gene>